<keyword evidence="3" id="KW-1185">Reference proteome</keyword>
<sequence>MDRMDVDGSVYNQHQAACGGVIRNSQGHWLMGFYKSLGISSVTEAEIHAIMTGLTVARHMGLQRAILYSDSLDAINTIMRNHYADHPFRDTIREIRDFLLQDWSVEIRHMPRENIAYADYMAKLGQDVTNVVDVVLIPIIPTGCLPMVLRDQLACNY</sequence>
<dbReference type="InterPro" id="IPR053151">
    <property type="entry name" value="RNase_H-like"/>
</dbReference>
<dbReference type="PANTHER" id="PTHR47723:SF19">
    <property type="entry name" value="POLYNUCLEOTIDYL TRANSFERASE, RIBONUCLEASE H-LIKE SUPERFAMILY PROTEIN"/>
    <property type="match status" value="1"/>
</dbReference>
<dbReference type="GO" id="GO:0004523">
    <property type="term" value="F:RNA-DNA hybrid ribonuclease activity"/>
    <property type="evidence" value="ECO:0007669"/>
    <property type="project" value="InterPro"/>
</dbReference>
<dbReference type="PANTHER" id="PTHR47723">
    <property type="entry name" value="OS05G0353850 PROTEIN"/>
    <property type="match status" value="1"/>
</dbReference>
<dbReference type="AlphaFoldDB" id="A0AAE1N7F2"/>
<dbReference type="Gene3D" id="3.30.420.10">
    <property type="entry name" value="Ribonuclease H-like superfamily/Ribonuclease H"/>
    <property type="match status" value="1"/>
</dbReference>
<evidence type="ECO:0000313" key="2">
    <source>
        <dbReference type="EMBL" id="KAK4284805.1"/>
    </source>
</evidence>
<organism evidence="2 3">
    <name type="scientific">Acacia crassicarpa</name>
    <name type="common">northern wattle</name>
    <dbReference type="NCBI Taxonomy" id="499986"/>
    <lineage>
        <taxon>Eukaryota</taxon>
        <taxon>Viridiplantae</taxon>
        <taxon>Streptophyta</taxon>
        <taxon>Embryophyta</taxon>
        <taxon>Tracheophyta</taxon>
        <taxon>Spermatophyta</taxon>
        <taxon>Magnoliopsida</taxon>
        <taxon>eudicotyledons</taxon>
        <taxon>Gunneridae</taxon>
        <taxon>Pentapetalae</taxon>
        <taxon>rosids</taxon>
        <taxon>fabids</taxon>
        <taxon>Fabales</taxon>
        <taxon>Fabaceae</taxon>
        <taxon>Caesalpinioideae</taxon>
        <taxon>mimosoid clade</taxon>
        <taxon>Acacieae</taxon>
        <taxon>Acacia</taxon>
    </lineage>
</organism>
<gene>
    <name evidence="2" type="ORF">QN277_001587</name>
</gene>
<dbReference type="CDD" id="cd06222">
    <property type="entry name" value="RNase_H_like"/>
    <property type="match status" value="1"/>
</dbReference>
<protein>
    <recommendedName>
        <fullName evidence="1">RNase H type-1 domain-containing protein</fullName>
    </recommendedName>
</protein>
<dbReference type="Pfam" id="PF13456">
    <property type="entry name" value="RVT_3"/>
    <property type="match status" value="1"/>
</dbReference>
<dbReference type="GO" id="GO:0003676">
    <property type="term" value="F:nucleic acid binding"/>
    <property type="evidence" value="ECO:0007669"/>
    <property type="project" value="InterPro"/>
</dbReference>
<feature type="domain" description="RNase H type-1" evidence="1">
    <location>
        <begin position="6"/>
        <end position="124"/>
    </location>
</feature>
<dbReference type="EMBL" id="JAWXYG010000001">
    <property type="protein sequence ID" value="KAK4284805.1"/>
    <property type="molecule type" value="Genomic_DNA"/>
</dbReference>
<evidence type="ECO:0000313" key="3">
    <source>
        <dbReference type="Proteomes" id="UP001293593"/>
    </source>
</evidence>
<dbReference type="InterPro" id="IPR012337">
    <property type="entry name" value="RNaseH-like_sf"/>
</dbReference>
<reference evidence="2" key="1">
    <citation type="submission" date="2023-10" db="EMBL/GenBank/DDBJ databases">
        <title>Chromosome-level genome of the transformable northern wattle, Acacia crassicarpa.</title>
        <authorList>
            <person name="Massaro I."/>
            <person name="Sinha N.R."/>
            <person name="Poethig S."/>
            <person name="Leichty A.R."/>
        </authorList>
    </citation>
    <scope>NUCLEOTIDE SEQUENCE</scope>
    <source>
        <strain evidence="2">Acra3RX</strain>
        <tissue evidence="2">Leaf</tissue>
    </source>
</reference>
<proteinExistence type="predicted"/>
<name>A0AAE1N7F2_9FABA</name>
<dbReference type="InterPro" id="IPR044730">
    <property type="entry name" value="RNase_H-like_dom_plant"/>
</dbReference>
<dbReference type="Proteomes" id="UP001293593">
    <property type="component" value="Unassembled WGS sequence"/>
</dbReference>
<dbReference type="SUPFAM" id="SSF53098">
    <property type="entry name" value="Ribonuclease H-like"/>
    <property type="match status" value="1"/>
</dbReference>
<evidence type="ECO:0000259" key="1">
    <source>
        <dbReference type="Pfam" id="PF13456"/>
    </source>
</evidence>
<accession>A0AAE1N7F2</accession>
<dbReference type="InterPro" id="IPR036397">
    <property type="entry name" value="RNaseH_sf"/>
</dbReference>
<comment type="caution">
    <text evidence="2">The sequence shown here is derived from an EMBL/GenBank/DDBJ whole genome shotgun (WGS) entry which is preliminary data.</text>
</comment>
<dbReference type="InterPro" id="IPR002156">
    <property type="entry name" value="RNaseH_domain"/>
</dbReference>